<evidence type="ECO:0000313" key="4">
    <source>
        <dbReference type="EMBL" id="OCS94436.1"/>
    </source>
</evidence>
<protein>
    <submittedName>
        <fullName evidence="4">GNAT family acetyltransferase</fullName>
    </submittedName>
</protein>
<dbReference type="InterPro" id="IPR016181">
    <property type="entry name" value="Acyl_CoA_acyltransferase"/>
</dbReference>
<sequence length="266" mass="30654">MSKKMEKKYIPLATFFQSATQNEVTLTFESLENIMGQALPNAAYLNMSWWKKTKPPLTHFLAWTNADYYVVDVKLGSSITFSRLNPFEHNETDDYKNTNAFVIRSIETEDARPYINLLEEIYNETDYLPYASETRQLTVQGVRKMMGEWRKAKNSTVLLCIFNGQFAGYLALTGDNASRRQHVAHIEIGVKESFQKQGVATSLLQTAEQWALDRNITRLELSVCSQDKASQQFFAKHEFIVEGTRHQSMFVNDTFVDELFISKLLK</sequence>
<keyword evidence="5" id="KW-1185">Reference proteome</keyword>
<feature type="domain" description="N-acetyltransferase" evidence="3">
    <location>
        <begin position="101"/>
        <end position="266"/>
    </location>
</feature>
<dbReference type="InterPro" id="IPR056079">
    <property type="entry name" value="DUF7662"/>
</dbReference>
<dbReference type="PROSITE" id="PS51186">
    <property type="entry name" value="GNAT"/>
    <property type="match status" value="1"/>
</dbReference>
<comment type="caution">
    <text evidence="4">The sequence shown here is derived from an EMBL/GenBank/DDBJ whole genome shotgun (WGS) entry which is preliminary data.</text>
</comment>
<dbReference type="SUPFAM" id="SSF55729">
    <property type="entry name" value="Acyl-CoA N-acyltransferases (Nat)"/>
    <property type="match status" value="1"/>
</dbReference>
<accession>A0A1C0Z4W2</accession>
<dbReference type="EMBL" id="MATO01000002">
    <property type="protein sequence ID" value="OCS94436.1"/>
    <property type="molecule type" value="Genomic_DNA"/>
</dbReference>
<dbReference type="Proteomes" id="UP000093482">
    <property type="component" value="Unassembled WGS sequence"/>
</dbReference>
<dbReference type="Gene3D" id="3.40.630.30">
    <property type="match status" value="1"/>
</dbReference>
<dbReference type="AlphaFoldDB" id="A0A1C0Z4W2"/>
<proteinExistence type="predicted"/>
<dbReference type="Pfam" id="PF00583">
    <property type="entry name" value="Acetyltransf_1"/>
    <property type="match status" value="1"/>
</dbReference>
<dbReference type="PANTHER" id="PTHR43877">
    <property type="entry name" value="AMINOALKYLPHOSPHONATE N-ACETYLTRANSFERASE-RELATED-RELATED"/>
    <property type="match status" value="1"/>
</dbReference>
<dbReference type="InterPro" id="IPR050832">
    <property type="entry name" value="Bact_Acetyltransf"/>
</dbReference>
<dbReference type="GO" id="GO:0016747">
    <property type="term" value="F:acyltransferase activity, transferring groups other than amino-acyl groups"/>
    <property type="evidence" value="ECO:0007669"/>
    <property type="project" value="InterPro"/>
</dbReference>
<dbReference type="RefSeq" id="WP_066461161.1">
    <property type="nucleotide sequence ID" value="NZ_MATO01000002.1"/>
</dbReference>
<evidence type="ECO:0000259" key="3">
    <source>
        <dbReference type="PROSITE" id="PS51186"/>
    </source>
</evidence>
<organism evidence="4 5">
    <name type="scientific">Caryophanon latum</name>
    <dbReference type="NCBI Taxonomy" id="33977"/>
    <lineage>
        <taxon>Bacteria</taxon>
        <taxon>Bacillati</taxon>
        <taxon>Bacillota</taxon>
        <taxon>Bacilli</taxon>
        <taxon>Bacillales</taxon>
        <taxon>Caryophanaceae</taxon>
        <taxon>Caryophanon</taxon>
    </lineage>
</organism>
<reference evidence="4 5" key="1">
    <citation type="submission" date="2016-07" db="EMBL/GenBank/DDBJ databases">
        <title>Caryophanon latum genome sequencing.</title>
        <authorList>
            <person name="Verma A."/>
            <person name="Pal Y."/>
            <person name="Krishnamurthi S."/>
        </authorList>
    </citation>
    <scope>NUCLEOTIDE SEQUENCE [LARGE SCALE GENOMIC DNA]</scope>
    <source>
        <strain evidence="4 5">DSM 14151</strain>
    </source>
</reference>
<dbReference type="PANTHER" id="PTHR43877:SF2">
    <property type="entry name" value="AMINOALKYLPHOSPHONATE N-ACETYLTRANSFERASE-RELATED"/>
    <property type="match status" value="1"/>
</dbReference>
<evidence type="ECO:0000256" key="2">
    <source>
        <dbReference type="ARBA" id="ARBA00023315"/>
    </source>
</evidence>
<keyword evidence="2" id="KW-0012">Acyltransferase</keyword>
<evidence type="ECO:0000313" key="5">
    <source>
        <dbReference type="Proteomes" id="UP000093482"/>
    </source>
</evidence>
<evidence type="ECO:0000256" key="1">
    <source>
        <dbReference type="ARBA" id="ARBA00022679"/>
    </source>
</evidence>
<gene>
    <name evidence="4" type="ORF">A6K76_03740</name>
</gene>
<dbReference type="InterPro" id="IPR000182">
    <property type="entry name" value="GNAT_dom"/>
</dbReference>
<dbReference type="Pfam" id="PF24698">
    <property type="entry name" value="DUF7662"/>
    <property type="match status" value="1"/>
</dbReference>
<name>A0A1C0Z4W2_9BACL</name>
<keyword evidence="1 4" id="KW-0808">Transferase</keyword>
<dbReference type="CDD" id="cd04301">
    <property type="entry name" value="NAT_SF"/>
    <property type="match status" value="1"/>
</dbReference>